<dbReference type="InterPro" id="IPR050276">
    <property type="entry name" value="MshD_Acetyltransferase"/>
</dbReference>
<dbReference type="EMBL" id="BAAATA010000053">
    <property type="protein sequence ID" value="GAA2510757.1"/>
    <property type="molecule type" value="Genomic_DNA"/>
</dbReference>
<evidence type="ECO:0000313" key="2">
    <source>
        <dbReference type="EMBL" id="GAA2510757.1"/>
    </source>
</evidence>
<dbReference type="Pfam" id="PF00583">
    <property type="entry name" value="Acetyltransf_1"/>
    <property type="match status" value="1"/>
</dbReference>
<feature type="domain" description="N-acetyltransferase" evidence="1">
    <location>
        <begin position="9"/>
        <end position="180"/>
    </location>
</feature>
<dbReference type="InterPro" id="IPR016181">
    <property type="entry name" value="Acyl_CoA_acyltransferase"/>
</dbReference>
<dbReference type="Gene3D" id="3.40.630.30">
    <property type="match status" value="1"/>
</dbReference>
<dbReference type="PROSITE" id="PS51186">
    <property type="entry name" value="GNAT"/>
    <property type="match status" value="1"/>
</dbReference>
<gene>
    <name evidence="2" type="ORF">GCM10010406_53930</name>
</gene>
<sequence length="190" mass="21362">MHQTGAMRIEIRQVEAGDWLRMKELRLRALADPVSEVAFGELYEDAVGYPDDVWRDRVHRTRTGETAATFVAVDADGTWIGMVTGVVEPAGEEAPKVPQVHLVGMYVVPEFRGAGVAEPLVGAFLDWVWERPEDVQRVRLWVHGENRRAEGFYRRLGFAPDGGTMPFRSALAHRMLLARPARSARRNGQL</sequence>
<dbReference type="CDD" id="cd04301">
    <property type="entry name" value="NAT_SF"/>
    <property type="match status" value="1"/>
</dbReference>
<protein>
    <submittedName>
        <fullName evidence="2">GNAT family N-acetyltransferase</fullName>
    </submittedName>
</protein>
<name>A0ABN3N0L6_9ACTN</name>
<proteinExistence type="predicted"/>
<comment type="caution">
    <text evidence="2">The sequence shown here is derived from an EMBL/GenBank/DDBJ whole genome shotgun (WGS) entry which is preliminary data.</text>
</comment>
<dbReference type="SUPFAM" id="SSF55729">
    <property type="entry name" value="Acyl-CoA N-acyltransferases (Nat)"/>
    <property type="match status" value="1"/>
</dbReference>
<accession>A0ABN3N0L6</accession>
<dbReference type="PANTHER" id="PTHR43617:SF34">
    <property type="entry name" value="PUTATIVE-RELATED"/>
    <property type="match status" value="1"/>
</dbReference>
<evidence type="ECO:0000313" key="3">
    <source>
        <dbReference type="Proteomes" id="UP001501358"/>
    </source>
</evidence>
<dbReference type="PANTHER" id="PTHR43617">
    <property type="entry name" value="L-AMINO ACID N-ACETYLTRANSFERASE"/>
    <property type="match status" value="1"/>
</dbReference>
<evidence type="ECO:0000259" key="1">
    <source>
        <dbReference type="PROSITE" id="PS51186"/>
    </source>
</evidence>
<dbReference type="Proteomes" id="UP001501358">
    <property type="component" value="Unassembled WGS sequence"/>
</dbReference>
<keyword evidence="3" id="KW-1185">Reference proteome</keyword>
<reference evidence="2 3" key="1">
    <citation type="journal article" date="2019" name="Int. J. Syst. Evol. Microbiol.">
        <title>The Global Catalogue of Microorganisms (GCM) 10K type strain sequencing project: providing services to taxonomists for standard genome sequencing and annotation.</title>
        <authorList>
            <consortium name="The Broad Institute Genomics Platform"/>
            <consortium name="The Broad Institute Genome Sequencing Center for Infectious Disease"/>
            <person name="Wu L."/>
            <person name="Ma J."/>
        </authorList>
    </citation>
    <scope>NUCLEOTIDE SEQUENCE [LARGE SCALE GENOMIC DNA]</scope>
    <source>
        <strain evidence="2 3">JCM 6307</strain>
    </source>
</reference>
<organism evidence="2 3">
    <name type="scientific">Streptomyces thermolineatus</name>
    <dbReference type="NCBI Taxonomy" id="44033"/>
    <lineage>
        <taxon>Bacteria</taxon>
        <taxon>Bacillati</taxon>
        <taxon>Actinomycetota</taxon>
        <taxon>Actinomycetes</taxon>
        <taxon>Kitasatosporales</taxon>
        <taxon>Streptomycetaceae</taxon>
        <taxon>Streptomyces</taxon>
    </lineage>
</organism>
<dbReference type="InterPro" id="IPR000182">
    <property type="entry name" value="GNAT_dom"/>
</dbReference>